<dbReference type="InterPro" id="IPR020084">
    <property type="entry name" value="NUDIX_hydrolase_CS"/>
</dbReference>
<dbReference type="GO" id="GO:0016787">
    <property type="term" value="F:hydrolase activity"/>
    <property type="evidence" value="ECO:0007669"/>
    <property type="project" value="UniProtKB-KW"/>
</dbReference>
<evidence type="ECO:0000313" key="5">
    <source>
        <dbReference type="Proteomes" id="UP000677918"/>
    </source>
</evidence>
<keyword evidence="2" id="KW-0378">Hydrolase</keyword>
<dbReference type="PROSITE" id="PS00893">
    <property type="entry name" value="NUDIX_BOX"/>
    <property type="match status" value="1"/>
</dbReference>
<protein>
    <recommendedName>
        <fullName evidence="3">Nudix hydrolase domain-containing protein</fullName>
    </recommendedName>
</protein>
<dbReference type="PROSITE" id="PS51462">
    <property type="entry name" value="NUDIX"/>
    <property type="match status" value="1"/>
</dbReference>
<dbReference type="SUPFAM" id="SSF55811">
    <property type="entry name" value="Nudix"/>
    <property type="match status" value="1"/>
</dbReference>
<dbReference type="InterPro" id="IPR015797">
    <property type="entry name" value="NUDIX_hydrolase-like_dom_sf"/>
</dbReference>
<dbReference type="AlphaFoldDB" id="A0A8J4H289"/>
<evidence type="ECO:0000256" key="1">
    <source>
        <dbReference type="ARBA" id="ARBA00001946"/>
    </source>
</evidence>
<sequence>MKKHRIRPTALILRDRHVLLIEYEENGEQHYNLPGGGLKKGETLIEGLVRELREEANVQAEVGPIAFIYEFHPLHQSGDYSPDERPSLHIVFACTLPEEQVPELPLNPDPMQVGVRWVPLHELGSLVLYPNIADYILKFADNPTVLPLIEDKYLQSYERRS</sequence>
<comment type="cofactor">
    <cofactor evidence="1">
        <name>Mg(2+)</name>
        <dbReference type="ChEBI" id="CHEBI:18420"/>
    </cofactor>
</comment>
<proteinExistence type="predicted"/>
<comment type="caution">
    <text evidence="4">The sequence shown here is derived from an EMBL/GenBank/DDBJ whole genome shotgun (WGS) entry which is preliminary data.</text>
</comment>
<feature type="domain" description="Nudix hydrolase" evidence="3">
    <location>
        <begin position="2"/>
        <end position="140"/>
    </location>
</feature>
<evidence type="ECO:0000259" key="3">
    <source>
        <dbReference type="PROSITE" id="PS51462"/>
    </source>
</evidence>
<evidence type="ECO:0000256" key="2">
    <source>
        <dbReference type="ARBA" id="ARBA00022801"/>
    </source>
</evidence>
<dbReference type="InterPro" id="IPR000086">
    <property type="entry name" value="NUDIX_hydrolase_dom"/>
</dbReference>
<name>A0A8J4H289_9BACL</name>
<dbReference type="Proteomes" id="UP000677918">
    <property type="component" value="Unassembled WGS sequence"/>
</dbReference>
<evidence type="ECO:0000313" key="4">
    <source>
        <dbReference type="EMBL" id="GIQ69613.1"/>
    </source>
</evidence>
<dbReference type="PANTHER" id="PTHR43046:SF14">
    <property type="entry name" value="MUTT_NUDIX FAMILY PROTEIN"/>
    <property type="match status" value="1"/>
</dbReference>
<keyword evidence="5" id="KW-1185">Reference proteome</keyword>
<organism evidence="4 5">
    <name type="scientific">Xylanibacillus composti</name>
    <dbReference type="NCBI Taxonomy" id="1572762"/>
    <lineage>
        <taxon>Bacteria</taxon>
        <taxon>Bacillati</taxon>
        <taxon>Bacillota</taxon>
        <taxon>Bacilli</taxon>
        <taxon>Bacillales</taxon>
        <taxon>Paenibacillaceae</taxon>
        <taxon>Xylanibacillus</taxon>
    </lineage>
</organism>
<dbReference type="Pfam" id="PF00293">
    <property type="entry name" value="NUDIX"/>
    <property type="match status" value="1"/>
</dbReference>
<gene>
    <name evidence="4" type="ORF">XYCOK13_24370</name>
</gene>
<dbReference type="Gene3D" id="3.90.79.10">
    <property type="entry name" value="Nucleoside Triphosphate Pyrophosphohydrolase"/>
    <property type="match status" value="1"/>
</dbReference>
<dbReference type="RefSeq" id="WP_213412407.1">
    <property type="nucleotide sequence ID" value="NZ_BOVK01000031.1"/>
</dbReference>
<accession>A0A8J4H289</accession>
<dbReference type="PANTHER" id="PTHR43046">
    <property type="entry name" value="GDP-MANNOSE MANNOSYL HYDROLASE"/>
    <property type="match status" value="1"/>
</dbReference>
<dbReference type="EMBL" id="BOVK01000031">
    <property type="protein sequence ID" value="GIQ69613.1"/>
    <property type="molecule type" value="Genomic_DNA"/>
</dbReference>
<reference evidence="4" key="1">
    <citation type="submission" date="2021-04" db="EMBL/GenBank/DDBJ databases">
        <title>Draft genome sequence of Xylanibacillus composti strain K13.</title>
        <authorList>
            <person name="Uke A."/>
            <person name="Chhe C."/>
            <person name="Baramee S."/>
            <person name="Kosugi A."/>
        </authorList>
    </citation>
    <scope>NUCLEOTIDE SEQUENCE</scope>
    <source>
        <strain evidence="4">K13</strain>
    </source>
</reference>